<dbReference type="KEGG" id="pmai:CF386_10770"/>
<dbReference type="Proteomes" id="UP000242175">
    <property type="component" value="Chromosome small"/>
</dbReference>
<evidence type="ECO:0000256" key="1">
    <source>
        <dbReference type="ARBA" id="ARBA00004236"/>
    </source>
</evidence>
<keyword evidence="2" id="KW-1003">Cell membrane</keyword>
<dbReference type="GO" id="GO:0005886">
    <property type="term" value="C:plasma membrane"/>
    <property type="evidence" value="ECO:0007669"/>
    <property type="project" value="UniProtKB-SubCell"/>
</dbReference>
<feature type="domain" description="Glycosyltransferase 2-like" evidence="6">
    <location>
        <begin position="4"/>
        <end position="81"/>
    </location>
</feature>
<evidence type="ECO:0000256" key="2">
    <source>
        <dbReference type="ARBA" id="ARBA00022475"/>
    </source>
</evidence>
<name>A0A220VGU5_9GAMM</name>
<dbReference type="PANTHER" id="PTHR43646:SF2">
    <property type="entry name" value="GLYCOSYLTRANSFERASE 2-LIKE DOMAIN-CONTAINING PROTEIN"/>
    <property type="match status" value="1"/>
</dbReference>
<proteinExistence type="predicted"/>
<comment type="subcellular location">
    <subcellularLocation>
        <location evidence="1">Cell membrane</location>
    </subcellularLocation>
</comment>
<reference evidence="7 8" key="1">
    <citation type="journal article" date="2016" name="Int. J. Syst. Evol. Microbiol.">
        <title>Paraphotobacterium marinum gen. nov., sp. nov., a member of the family Vibrionaceae, isolated from surface seawater.</title>
        <authorList>
            <person name="Huang Z."/>
            <person name="Dong C."/>
            <person name="Shao Z."/>
        </authorList>
    </citation>
    <scope>NUCLEOTIDE SEQUENCE [LARGE SCALE GENOMIC DNA]</scope>
    <source>
        <strain evidence="7 8">NSCS20N07D</strain>
    </source>
</reference>
<dbReference type="InterPro" id="IPR001173">
    <property type="entry name" value="Glyco_trans_2-like"/>
</dbReference>
<dbReference type="GO" id="GO:0016757">
    <property type="term" value="F:glycosyltransferase activity"/>
    <property type="evidence" value="ECO:0007669"/>
    <property type="project" value="UniProtKB-KW"/>
</dbReference>
<dbReference type="OrthoDB" id="9766299at2"/>
<evidence type="ECO:0000259" key="6">
    <source>
        <dbReference type="Pfam" id="PF00535"/>
    </source>
</evidence>
<keyword evidence="3" id="KW-0328">Glycosyltransferase</keyword>
<keyword evidence="4 7" id="KW-0808">Transferase</keyword>
<keyword evidence="5" id="KW-0472">Membrane</keyword>
<dbReference type="EMBL" id="CP022356">
    <property type="protein sequence ID" value="ASK79531.1"/>
    <property type="molecule type" value="Genomic_DNA"/>
</dbReference>
<evidence type="ECO:0000256" key="5">
    <source>
        <dbReference type="ARBA" id="ARBA00023136"/>
    </source>
</evidence>
<organism evidence="7 8">
    <name type="scientific">Paraphotobacterium marinum</name>
    <dbReference type="NCBI Taxonomy" id="1755811"/>
    <lineage>
        <taxon>Bacteria</taxon>
        <taxon>Pseudomonadati</taxon>
        <taxon>Pseudomonadota</taxon>
        <taxon>Gammaproteobacteria</taxon>
        <taxon>Vibrionales</taxon>
        <taxon>Vibrionaceae</taxon>
        <taxon>Paraphotobacterium</taxon>
    </lineage>
</organism>
<keyword evidence="8" id="KW-1185">Reference proteome</keyword>
<evidence type="ECO:0000256" key="4">
    <source>
        <dbReference type="ARBA" id="ARBA00022679"/>
    </source>
</evidence>
<gene>
    <name evidence="7" type="ORF">CF386_10770</name>
</gene>
<evidence type="ECO:0000256" key="3">
    <source>
        <dbReference type="ARBA" id="ARBA00022676"/>
    </source>
</evidence>
<protein>
    <submittedName>
        <fullName evidence="7">Glycosyl transferase, family 2</fullName>
    </submittedName>
</protein>
<dbReference type="Pfam" id="PF00535">
    <property type="entry name" value="Glycos_transf_2"/>
    <property type="match status" value="1"/>
</dbReference>
<dbReference type="PANTHER" id="PTHR43646">
    <property type="entry name" value="GLYCOSYLTRANSFERASE"/>
    <property type="match status" value="1"/>
</dbReference>
<dbReference type="AlphaFoldDB" id="A0A220VGU5"/>
<dbReference type="Gene3D" id="3.90.550.10">
    <property type="entry name" value="Spore Coat Polysaccharide Biosynthesis Protein SpsA, Chain A"/>
    <property type="match status" value="1"/>
</dbReference>
<accession>A0A220VGU5</accession>
<dbReference type="SUPFAM" id="SSF53448">
    <property type="entry name" value="Nucleotide-diphospho-sugar transferases"/>
    <property type="match status" value="1"/>
</dbReference>
<evidence type="ECO:0000313" key="8">
    <source>
        <dbReference type="Proteomes" id="UP000242175"/>
    </source>
</evidence>
<evidence type="ECO:0000313" key="7">
    <source>
        <dbReference type="EMBL" id="ASK79531.1"/>
    </source>
</evidence>
<dbReference type="RefSeq" id="WP_089074439.1">
    <property type="nucleotide sequence ID" value="NZ_CP022356.1"/>
</dbReference>
<dbReference type="InterPro" id="IPR029044">
    <property type="entry name" value="Nucleotide-diphossugar_trans"/>
</dbReference>
<sequence length="218" mass="25793">MLISIIIPTHNDGENNIFFQTLENLRSLKNIEVIVVDLDSKSDFLGKIKNYSITYYSVPLQSRGKRLSYGSKRANGDIILYHHPRSLIDIRAIDFLKEHHQSFHWGALTHNFIEKRWFYKFTSWYSNYIRGDIRKIYYLDHCIFVKKHILDEINHMPPHEIFEDTVLCNLLKKVYKPIRIEFVSQTSAIRFEKNGIVFQSCMNFILKLCFAIGISTKK</sequence>